<proteinExistence type="predicted"/>
<organism evidence="2 3">
    <name type="scientific">Symbiochloris irregularis</name>
    <dbReference type="NCBI Taxonomy" id="706552"/>
    <lineage>
        <taxon>Eukaryota</taxon>
        <taxon>Viridiplantae</taxon>
        <taxon>Chlorophyta</taxon>
        <taxon>core chlorophytes</taxon>
        <taxon>Trebouxiophyceae</taxon>
        <taxon>Trebouxiales</taxon>
        <taxon>Trebouxiaceae</taxon>
        <taxon>Symbiochloris</taxon>
    </lineage>
</organism>
<comment type="caution">
    <text evidence="2">The sequence shown here is derived from an EMBL/GenBank/DDBJ whole genome shotgun (WGS) entry which is preliminary data.</text>
</comment>
<evidence type="ECO:0000256" key="1">
    <source>
        <dbReference type="SAM" id="Coils"/>
    </source>
</evidence>
<gene>
    <name evidence="2" type="ORF">WJX73_004454</name>
</gene>
<keyword evidence="1" id="KW-0175">Coiled coil</keyword>
<dbReference type="AlphaFoldDB" id="A0AAW1PJ16"/>
<keyword evidence="3" id="KW-1185">Reference proteome</keyword>
<name>A0AAW1PJ16_9CHLO</name>
<accession>A0AAW1PJ16</accession>
<dbReference type="Proteomes" id="UP001465755">
    <property type="component" value="Unassembled WGS sequence"/>
</dbReference>
<dbReference type="EMBL" id="JALJOQ010000023">
    <property type="protein sequence ID" value="KAK9808430.1"/>
    <property type="molecule type" value="Genomic_DNA"/>
</dbReference>
<feature type="coiled-coil region" evidence="1">
    <location>
        <begin position="51"/>
        <end position="117"/>
    </location>
</feature>
<sequence>MKRSGSGRCYQRAGSCQLQGLRPGFSYEATDSITGQSVVMTDSLDLNWAELDNAGAQLTSLQDKIVRLTDLAFSIDGHLALSKAEWDHEKEVLASELLQLDEQLEDMADALQGSQRNNSAQVRAWRDVQANNKKARLTLQAEDIELLKCMLYQCETAEAAELYYQETRTTAAEQLQQLDKQLMLARSLSKLLSRKPWPKDVQLKFTGSCKEATFDKSPSPIRRWPTIVPGLGPVGQGLRPVTP</sequence>
<reference evidence="2 3" key="1">
    <citation type="journal article" date="2024" name="Nat. Commun.">
        <title>Phylogenomics reveals the evolutionary origins of lichenization in chlorophyte algae.</title>
        <authorList>
            <person name="Puginier C."/>
            <person name="Libourel C."/>
            <person name="Otte J."/>
            <person name="Skaloud P."/>
            <person name="Haon M."/>
            <person name="Grisel S."/>
            <person name="Petersen M."/>
            <person name="Berrin J.G."/>
            <person name="Delaux P.M."/>
            <person name="Dal Grande F."/>
            <person name="Keller J."/>
        </authorList>
    </citation>
    <scope>NUCLEOTIDE SEQUENCE [LARGE SCALE GENOMIC DNA]</scope>
    <source>
        <strain evidence="2 3">SAG 2036</strain>
    </source>
</reference>
<protein>
    <submittedName>
        <fullName evidence="2">Uncharacterized protein</fullName>
    </submittedName>
</protein>
<evidence type="ECO:0000313" key="2">
    <source>
        <dbReference type="EMBL" id="KAK9808430.1"/>
    </source>
</evidence>
<evidence type="ECO:0000313" key="3">
    <source>
        <dbReference type="Proteomes" id="UP001465755"/>
    </source>
</evidence>